<dbReference type="AlphaFoldDB" id="A0AA42CQ38"/>
<proteinExistence type="predicted"/>
<keyword evidence="2" id="KW-1185">Reference proteome</keyword>
<reference evidence="1" key="1">
    <citation type="submission" date="2022-05" db="EMBL/GenBank/DDBJ databases">
        <authorList>
            <person name="Pankratov T."/>
        </authorList>
    </citation>
    <scope>NUCLEOTIDE SEQUENCE</scope>
    <source>
        <strain evidence="1">BP6-180914</strain>
    </source>
</reference>
<dbReference type="RefSeq" id="WP_282587430.1">
    <property type="nucleotide sequence ID" value="NZ_JAMOIM010000020.1"/>
</dbReference>
<evidence type="ECO:0000313" key="2">
    <source>
        <dbReference type="Proteomes" id="UP001165667"/>
    </source>
</evidence>
<gene>
    <name evidence="1" type="ORF">M8523_23910</name>
</gene>
<comment type="caution">
    <text evidence="1">The sequence shown here is derived from an EMBL/GenBank/DDBJ whole genome shotgun (WGS) entry which is preliminary data.</text>
</comment>
<organism evidence="1 2">
    <name type="scientific">Lichenifustis flavocetrariae</name>
    <dbReference type="NCBI Taxonomy" id="2949735"/>
    <lineage>
        <taxon>Bacteria</taxon>
        <taxon>Pseudomonadati</taxon>
        <taxon>Pseudomonadota</taxon>
        <taxon>Alphaproteobacteria</taxon>
        <taxon>Hyphomicrobiales</taxon>
        <taxon>Lichenihabitantaceae</taxon>
        <taxon>Lichenifustis</taxon>
    </lineage>
</organism>
<dbReference type="EMBL" id="JAMOIM010000020">
    <property type="protein sequence ID" value="MCW6511057.1"/>
    <property type="molecule type" value="Genomic_DNA"/>
</dbReference>
<accession>A0AA42CQ38</accession>
<dbReference type="Proteomes" id="UP001165667">
    <property type="component" value="Unassembled WGS sequence"/>
</dbReference>
<evidence type="ECO:0000313" key="1">
    <source>
        <dbReference type="EMBL" id="MCW6511057.1"/>
    </source>
</evidence>
<dbReference type="SUPFAM" id="SSF53448">
    <property type="entry name" value="Nucleotide-diphospho-sugar transferases"/>
    <property type="match status" value="1"/>
</dbReference>
<name>A0AA42CQ38_9HYPH</name>
<dbReference type="Gene3D" id="3.90.550.10">
    <property type="entry name" value="Spore Coat Polysaccharide Biosynthesis Protein SpsA, Chain A"/>
    <property type="match status" value="1"/>
</dbReference>
<sequence>MVERPHIFLATPCFGGQVKTGYMQSVLGLMHVANQEGFDMSIGLLGQDALITRCRNTLLGAFMEGGASHLLFIDSDIEFAPAAVVRLLRSGKDVVAGMYPIKDLNWEIAPHNRQKFGEEGQAACLMYVGKPENPAQRGTPDGLIPATYAGTGFMMISRHAGERLIAAYPETRYRTIHAWPLPKGPERERYALFDTMIVPETGEYLSEDYAFCHRWHAIGGDIWLDTQCRLTHIGNAEYRGNPITRFPVGLS</sequence>
<protein>
    <submittedName>
        <fullName evidence="1">Uncharacterized protein</fullName>
    </submittedName>
</protein>
<dbReference type="InterPro" id="IPR029044">
    <property type="entry name" value="Nucleotide-diphossugar_trans"/>
</dbReference>